<dbReference type="KEGG" id="svp:Pan189_32330"/>
<keyword evidence="2" id="KW-1185">Reference proteome</keyword>
<dbReference type="Proteomes" id="UP000317318">
    <property type="component" value="Chromosome"/>
</dbReference>
<reference evidence="1 2" key="1">
    <citation type="submission" date="2019-02" db="EMBL/GenBank/DDBJ databases">
        <title>Deep-cultivation of Planctomycetes and their phenomic and genomic characterization uncovers novel biology.</title>
        <authorList>
            <person name="Wiegand S."/>
            <person name="Jogler M."/>
            <person name="Boedeker C."/>
            <person name="Pinto D."/>
            <person name="Vollmers J."/>
            <person name="Rivas-Marin E."/>
            <person name="Kohn T."/>
            <person name="Peeters S.H."/>
            <person name="Heuer A."/>
            <person name="Rast P."/>
            <person name="Oberbeckmann S."/>
            <person name="Bunk B."/>
            <person name="Jeske O."/>
            <person name="Meyerdierks A."/>
            <person name="Storesund J.E."/>
            <person name="Kallscheuer N."/>
            <person name="Luecker S."/>
            <person name="Lage O.M."/>
            <person name="Pohl T."/>
            <person name="Merkel B.J."/>
            <person name="Hornburger P."/>
            <person name="Mueller R.-W."/>
            <person name="Bruemmer F."/>
            <person name="Labrenz M."/>
            <person name="Spormann A.M."/>
            <person name="Op den Camp H."/>
            <person name="Overmann J."/>
            <person name="Amann R."/>
            <person name="Jetten M.S.M."/>
            <person name="Mascher T."/>
            <person name="Medema M.H."/>
            <person name="Devos D.P."/>
            <person name="Kaster A.-K."/>
            <person name="Ovreas L."/>
            <person name="Rohde M."/>
            <person name="Galperin M.Y."/>
            <person name="Jogler C."/>
        </authorList>
    </citation>
    <scope>NUCLEOTIDE SEQUENCE [LARGE SCALE GENOMIC DNA]</scope>
    <source>
        <strain evidence="1 2">Pan189</strain>
    </source>
</reference>
<sequence>MSSSRELPKELKELVTSAVESIIGIDVPAPLGCHYRHNELRDEWEITLFAAKTEIIGGPDDGRNTASRFWLDLDQLRGIMTEVASFGWQAVEAGEGDEVGPNVAVIGQYQGYQVWLRILAEAPARYEAGRSADVLAAEFRNLW</sequence>
<proteinExistence type="predicted"/>
<evidence type="ECO:0000313" key="1">
    <source>
        <dbReference type="EMBL" id="QDT38834.1"/>
    </source>
</evidence>
<accession>A0A517R4M4</accession>
<protein>
    <submittedName>
        <fullName evidence="1">Uncharacterized protein</fullName>
    </submittedName>
</protein>
<organism evidence="1 2">
    <name type="scientific">Stratiformator vulcanicus</name>
    <dbReference type="NCBI Taxonomy" id="2527980"/>
    <lineage>
        <taxon>Bacteria</taxon>
        <taxon>Pseudomonadati</taxon>
        <taxon>Planctomycetota</taxon>
        <taxon>Planctomycetia</taxon>
        <taxon>Planctomycetales</taxon>
        <taxon>Planctomycetaceae</taxon>
        <taxon>Stratiformator</taxon>
    </lineage>
</organism>
<name>A0A517R4M4_9PLAN</name>
<gene>
    <name evidence="1" type="ORF">Pan189_32330</name>
</gene>
<dbReference type="AlphaFoldDB" id="A0A517R4M4"/>
<evidence type="ECO:0000313" key="2">
    <source>
        <dbReference type="Proteomes" id="UP000317318"/>
    </source>
</evidence>
<dbReference type="OrthoDB" id="215530at2"/>
<dbReference type="EMBL" id="CP036268">
    <property type="protein sequence ID" value="QDT38834.1"/>
    <property type="molecule type" value="Genomic_DNA"/>
</dbReference>
<dbReference type="RefSeq" id="WP_145364904.1">
    <property type="nucleotide sequence ID" value="NZ_CP036268.1"/>
</dbReference>